<protein>
    <submittedName>
        <fullName evidence="1">Uncharacterized protein</fullName>
    </submittedName>
</protein>
<reference evidence="1 2" key="1">
    <citation type="journal article" date="2020" name="Nature">
        <title>Six reference-quality genomes reveal evolution of bat adaptations.</title>
        <authorList>
            <person name="Jebb D."/>
            <person name="Huang Z."/>
            <person name="Pippel M."/>
            <person name="Hughes G.M."/>
            <person name="Lavrichenko K."/>
            <person name="Devanna P."/>
            <person name="Winkler S."/>
            <person name="Jermiin L.S."/>
            <person name="Skirmuntt E.C."/>
            <person name="Katzourakis A."/>
            <person name="Burkitt-Gray L."/>
            <person name="Ray D.A."/>
            <person name="Sullivan K.A.M."/>
            <person name="Roscito J.G."/>
            <person name="Kirilenko B.M."/>
            <person name="Davalos L.M."/>
            <person name="Corthals A.P."/>
            <person name="Power M.L."/>
            <person name="Jones G."/>
            <person name="Ransome R.D."/>
            <person name="Dechmann D.K.N."/>
            <person name="Locatelli A.G."/>
            <person name="Puechmaille S.J."/>
            <person name="Fedrigo O."/>
            <person name="Jarvis E.D."/>
            <person name="Hiller M."/>
            <person name="Vernes S.C."/>
            <person name="Myers E.W."/>
            <person name="Teeling E.C."/>
        </authorList>
    </citation>
    <scope>NUCLEOTIDE SEQUENCE [LARGE SCALE GENOMIC DNA]</scope>
    <source>
        <strain evidence="1">MRhiFer1</strain>
        <tissue evidence="1">Lung</tissue>
    </source>
</reference>
<evidence type="ECO:0000313" key="2">
    <source>
        <dbReference type="Proteomes" id="UP000585614"/>
    </source>
</evidence>
<dbReference type="Proteomes" id="UP000585614">
    <property type="component" value="Unassembled WGS sequence"/>
</dbReference>
<sequence length="128" mass="14468">MWPTLWTLLLPMVETPPHPQHHHPRLRESARWLLLISVQTLPGFFIQPFQGLQDQRAQREPLCGVQGLPTGSLAGRWRHGWLEPNNERTQGLTTWDLPQAAAGGEPPGRGPHSATSTRLHWAFGFPCF</sequence>
<gene>
    <name evidence="1" type="ORF">mRhiFer1_008966</name>
</gene>
<comment type="caution">
    <text evidence="1">The sequence shown here is derived from an EMBL/GenBank/DDBJ whole genome shotgun (WGS) entry which is preliminary data.</text>
</comment>
<evidence type="ECO:0000313" key="1">
    <source>
        <dbReference type="EMBL" id="KAF6298939.1"/>
    </source>
</evidence>
<dbReference type="AlphaFoldDB" id="A0A7J7TDW6"/>
<proteinExistence type="predicted"/>
<organism evidence="1 2">
    <name type="scientific">Rhinolophus ferrumequinum</name>
    <name type="common">Greater horseshoe bat</name>
    <dbReference type="NCBI Taxonomy" id="59479"/>
    <lineage>
        <taxon>Eukaryota</taxon>
        <taxon>Metazoa</taxon>
        <taxon>Chordata</taxon>
        <taxon>Craniata</taxon>
        <taxon>Vertebrata</taxon>
        <taxon>Euteleostomi</taxon>
        <taxon>Mammalia</taxon>
        <taxon>Eutheria</taxon>
        <taxon>Laurasiatheria</taxon>
        <taxon>Chiroptera</taxon>
        <taxon>Yinpterochiroptera</taxon>
        <taxon>Rhinolophoidea</taxon>
        <taxon>Rhinolophidae</taxon>
        <taxon>Rhinolophinae</taxon>
        <taxon>Rhinolophus</taxon>
    </lineage>
</organism>
<dbReference type="EMBL" id="JACAGC010000020">
    <property type="protein sequence ID" value="KAF6298939.1"/>
    <property type="molecule type" value="Genomic_DNA"/>
</dbReference>
<name>A0A7J7TDW6_RHIFE</name>
<accession>A0A7J7TDW6</accession>